<dbReference type="Proteomes" id="UP000298246">
    <property type="component" value="Unassembled WGS sequence"/>
</dbReference>
<evidence type="ECO:0000259" key="4">
    <source>
        <dbReference type="Pfam" id="PF13490"/>
    </source>
</evidence>
<feature type="compositionally biased region" description="Polar residues" evidence="3">
    <location>
        <begin position="170"/>
        <end position="186"/>
    </location>
</feature>
<accession>A0A4Y8Q409</accession>
<dbReference type="AlphaFoldDB" id="A0A4Y8Q409"/>
<dbReference type="EMBL" id="MYFO01000009">
    <property type="protein sequence ID" value="TFE88682.1"/>
    <property type="molecule type" value="Genomic_DNA"/>
</dbReference>
<evidence type="ECO:0000256" key="2">
    <source>
        <dbReference type="ARBA" id="ARBA00024438"/>
    </source>
</evidence>
<sequence>MNCPEVMELMQRHLDEDLDQKEETELAAHLQGCLDCRLMLERLQELSDELAQLPKVMPPFSLVDSILPQLDAIDRQAAGQPEPFAAAAGGAGRVDSGDVTVLPFDKPGRERRTGSPISWKVAGGVVAAGLIIGLFAFNVNQPSTQNADMAPELARSQAKMADQRSAAAATEQQEGQSYGYTSQDQSGIHEKQDVNGNASASAGGGSAEGSGTISSTEAPQLVEPQAVKPEASLHFSADAPASEPSPPGTAPSGKAGAASKQPSASAGAGASGADASGGESGTAGALAAPAPDSGGGAAATDGGTMGASPAADESRRATLGASGDSAAGDAPQTKAGKMMLGTAAIPTTLASPSGIYVAALEDRRVVIRQADSQEIVFASERVWSDSDTVSLLAWSQDDRLTYSVESGQVTQVFTMDVKAHTESQANK</sequence>
<feature type="domain" description="Putative zinc-finger" evidence="4">
    <location>
        <begin position="3"/>
        <end position="37"/>
    </location>
</feature>
<comment type="similarity">
    <text evidence="1">Belongs to the zinc-associated anti-sigma factor (ZAS) superfamily. Anti-sigma-W factor family.</text>
</comment>
<dbReference type="InterPro" id="IPR027383">
    <property type="entry name" value="Znf_put"/>
</dbReference>
<feature type="compositionally biased region" description="Low complexity" evidence="3">
    <location>
        <begin position="252"/>
        <end position="308"/>
    </location>
</feature>
<name>A0A4Y8Q409_9BACL</name>
<evidence type="ECO:0000313" key="5">
    <source>
        <dbReference type="EMBL" id="TFE88682.1"/>
    </source>
</evidence>
<feature type="compositionally biased region" description="Low complexity" evidence="3">
    <location>
        <begin position="320"/>
        <end position="330"/>
    </location>
</feature>
<feature type="region of interest" description="Disordered" evidence="3">
    <location>
        <begin position="154"/>
        <end position="214"/>
    </location>
</feature>
<dbReference type="OrthoDB" id="2381690at2"/>
<comment type="caution">
    <text evidence="5">The sequence shown here is derived from an EMBL/GenBank/DDBJ whole genome shotgun (WGS) entry which is preliminary data.</text>
</comment>
<keyword evidence="6" id="KW-1185">Reference proteome</keyword>
<dbReference type="InterPro" id="IPR041916">
    <property type="entry name" value="Anti_sigma_zinc_sf"/>
</dbReference>
<organism evidence="5 6">
    <name type="scientific">Paenibacillus athensensis</name>
    <dbReference type="NCBI Taxonomy" id="1967502"/>
    <lineage>
        <taxon>Bacteria</taxon>
        <taxon>Bacillati</taxon>
        <taxon>Bacillota</taxon>
        <taxon>Bacilli</taxon>
        <taxon>Bacillales</taxon>
        <taxon>Paenibacillaceae</taxon>
        <taxon>Paenibacillus</taxon>
    </lineage>
</organism>
<proteinExistence type="inferred from homology"/>
<evidence type="ECO:0000313" key="6">
    <source>
        <dbReference type="Proteomes" id="UP000298246"/>
    </source>
</evidence>
<reference evidence="5 6" key="1">
    <citation type="submission" date="2017-03" db="EMBL/GenBank/DDBJ databases">
        <title>Isolation of Levoglucosan Utilizing Bacteria.</title>
        <authorList>
            <person name="Arya A.S."/>
        </authorList>
    </citation>
    <scope>NUCLEOTIDE SEQUENCE [LARGE SCALE GENOMIC DNA]</scope>
    <source>
        <strain evidence="5 6">MEC069</strain>
    </source>
</reference>
<gene>
    <name evidence="5" type="ORF">B5M42_09570</name>
</gene>
<dbReference type="Gene3D" id="1.10.10.1320">
    <property type="entry name" value="Anti-sigma factor, zinc-finger domain"/>
    <property type="match status" value="1"/>
</dbReference>
<evidence type="ECO:0000256" key="3">
    <source>
        <dbReference type="SAM" id="MobiDB-lite"/>
    </source>
</evidence>
<feature type="region of interest" description="Disordered" evidence="3">
    <location>
        <begin position="236"/>
        <end position="332"/>
    </location>
</feature>
<protein>
    <recommendedName>
        <fullName evidence="2">Anti-sigma-W factor RsiW</fullName>
    </recommendedName>
</protein>
<dbReference type="Pfam" id="PF13490">
    <property type="entry name" value="zf-HC2"/>
    <property type="match status" value="1"/>
</dbReference>
<dbReference type="RefSeq" id="WP_134752135.1">
    <property type="nucleotide sequence ID" value="NZ_MYFO02000002.1"/>
</dbReference>
<evidence type="ECO:0000256" key="1">
    <source>
        <dbReference type="ARBA" id="ARBA00024353"/>
    </source>
</evidence>